<dbReference type="RefSeq" id="WP_240947442.1">
    <property type="nucleotide sequence ID" value="NZ_JAAIII010000003.1"/>
</dbReference>
<name>A0A7Y0EP68_9BIFI</name>
<dbReference type="Proteomes" id="UP000532194">
    <property type="component" value="Unassembled WGS sequence"/>
</dbReference>
<sequence length="101" mass="11538">MTTQTVHSFNKLEPLDYYPRFDGLADVRLRENIREVKTIGEYGGDGTPIESTEWQAEETYLVTDMSREQVEANRQWLLGNSKYAQHIMNSDVPNMDGPGLA</sequence>
<dbReference type="EMBL" id="JAAIII010000003">
    <property type="protein sequence ID" value="NMM93867.1"/>
    <property type="molecule type" value="Genomic_DNA"/>
</dbReference>
<proteinExistence type="predicted"/>
<accession>A0A7Y0EP68</accession>
<reference evidence="1 2" key="1">
    <citation type="submission" date="2020-02" db="EMBL/GenBank/DDBJ databases">
        <title>Characterization of phylogenetic diversity of novel bifidobacterial species isolated in Czech ZOOs.</title>
        <authorList>
            <person name="Lugli G.A."/>
            <person name="Vera N.B."/>
            <person name="Ventura M."/>
        </authorList>
    </citation>
    <scope>NUCLEOTIDE SEQUENCE [LARGE SCALE GENOMIC DNA]</scope>
    <source>
        <strain evidence="1 2">DSM 109957</strain>
    </source>
</reference>
<gene>
    <name evidence="1" type="ORF">G1C95_1054</name>
</gene>
<keyword evidence="2" id="KW-1185">Reference proteome</keyword>
<dbReference type="AlphaFoldDB" id="A0A7Y0EP68"/>
<organism evidence="1 2">
    <name type="scientific">Bifidobacterium oedipodis</name>
    <dbReference type="NCBI Taxonomy" id="2675322"/>
    <lineage>
        <taxon>Bacteria</taxon>
        <taxon>Bacillati</taxon>
        <taxon>Actinomycetota</taxon>
        <taxon>Actinomycetes</taxon>
        <taxon>Bifidobacteriales</taxon>
        <taxon>Bifidobacteriaceae</taxon>
        <taxon>Bifidobacterium</taxon>
    </lineage>
</organism>
<evidence type="ECO:0000313" key="2">
    <source>
        <dbReference type="Proteomes" id="UP000532194"/>
    </source>
</evidence>
<comment type="caution">
    <text evidence="1">The sequence shown here is derived from an EMBL/GenBank/DDBJ whole genome shotgun (WGS) entry which is preliminary data.</text>
</comment>
<protein>
    <submittedName>
        <fullName evidence="1">Uncharacterized protein</fullName>
    </submittedName>
</protein>
<evidence type="ECO:0000313" key="1">
    <source>
        <dbReference type="EMBL" id="NMM93867.1"/>
    </source>
</evidence>